<dbReference type="EMBL" id="PVEP01000003">
    <property type="protein sequence ID" value="PQV57137.1"/>
    <property type="molecule type" value="Genomic_DNA"/>
</dbReference>
<evidence type="ECO:0000256" key="3">
    <source>
        <dbReference type="ARBA" id="ARBA00022692"/>
    </source>
</evidence>
<feature type="transmembrane region" description="Helical" evidence="6">
    <location>
        <begin position="188"/>
        <end position="206"/>
    </location>
</feature>
<feature type="transmembrane region" description="Helical" evidence="6">
    <location>
        <begin position="145"/>
        <end position="168"/>
    </location>
</feature>
<evidence type="ECO:0000256" key="4">
    <source>
        <dbReference type="ARBA" id="ARBA00022989"/>
    </source>
</evidence>
<evidence type="ECO:0000256" key="5">
    <source>
        <dbReference type="ARBA" id="ARBA00023136"/>
    </source>
</evidence>
<sequence>MTITFAALLLYAGAMALLWLTPGPVWVAITARALSGGFASAWPLAIGVTIGDLIWPLFAIFGLSWIVDQWSGFMVALRYVAVVFFVGMGILLIRRANDPIERDSRLTRPGRLAGFLAGVAAILGNPKAVLFYMSALPGFFDLRHVTAADIAVIALVSMSIPLVGNLALALAVDKARARLASPERIRKINRIAGGLLIVVGLALALLPV</sequence>
<evidence type="ECO:0000256" key="6">
    <source>
        <dbReference type="SAM" id="Phobius"/>
    </source>
</evidence>
<keyword evidence="5 6" id="KW-0472">Membrane</keyword>
<dbReference type="OrthoDB" id="9804822at2"/>
<protein>
    <submittedName>
        <fullName evidence="7">Threonine/homoserine/homoserine lactone efflux protein</fullName>
    </submittedName>
</protein>
<evidence type="ECO:0000256" key="2">
    <source>
        <dbReference type="ARBA" id="ARBA00022475"/>
    </source>
</evidence>
<dbReference type="PANTHER" id="PTHR30086:SF20">
    <property type="entry name" value="ARGININE EXPORTER PROTEIN ARGO-RELATED"/>
    <property type="match status" value="1"/>
</dbReference>
<evidence type="ECO:0000313" key="8">
    <source>
        <dbReference type="Proteomes" id="UP000238338"/>
    </source>
</evidence>
<comment type="caution">
    <text evidence="7">The sequence shown here is derived from an EMBL/GenBank/DDBJ whole genome shotgun (WGS) entry which is preliminary data.</text>
</comment>
<accession>A0A2S8S8I7</accession>
<dbReference type="Pfam" id="PF01810">
    <property type="entry name" value="LysE"/>
    <property type="match status" value="1"/>
</dbReference>
<keyword evidence="3 6" id="KW-0812">Transmembrane</keyword>
<dbReference type="Proteomes" id="UP000238338">
    <property type="component" value="Unassembled WGS sequence"/>
</dbReference>
<name>A0A2S8S8I7_9RHOB</name>
<keyword evidence="2" id="KW-1003">Cell membrane</keyword>
<organism evidence="7 8">
    <name type="scientific">Albidovulum denitrificans</name>
    <dbReference type="NCBI Taxonomy" id="404881"/>
    <lineage>
        <taxon>Bacteria</taxon>
        <taxon>Pseudomonadati</taxon>
        <taxon>Pseudomonadota</taxon>
        <taxon>Alphaproteobacteria</taxon>
        <taxon>Rhodobacterales</taxon>
        <taxon>Paracoccaceae</taxon>
        <taxon>Albidovulum</taxon>
    </lineage>
</organism>
<evidence type="ECO:0000313" key="7">
    <source>
        <dbReference type="EMBL" id="PQV57137.1"/>
    </source>
</evidence>
<dbReference type="RefSeq" id="WP_105514589.1">
    <property type="nucleotide sequence ID" value="NZ_PVEP01000003.1"/>
</dbReference>
<dbReference type="InterPro" id="IPR001123">
    <property type="entry name" value="LeuE-type"/>
</dbReference>
<feature type="transmembrane region" description="Helical" evidence="6">
    <location>
        <begin position="41"/>
        <end position="67"/>
    </location>
</feature>
<keyword evidence="8" id="KW-1185">Reference proteome</keyword>
<gene>
    <name evidence="7" type="ORF">LX70_01996</name>
</gene>
<dbReference type="GO" id="GO:0015171">
    <property type="term" value="F:amino acid transmembrane transporter activity"/>
    <property type="evidence" value="ECO:0007669"/>
    <property type="project" value="TreeGrafter"/>
</dbReference>
<comment type="subcellular location">
    <subcellularLocation>
        <location evidence="1">Cell membrane</location>
        <topology evidence="1">Multi-pass membrane protein</topology>
    </subcellularLocation>
</comment>
<feature type="transmembrane region" description="Helical" evidence="6">
    <location>
        <begin position="113"/>
        <end position="133"/>
    </location>
</feature>
<feature type="transmembrane region" description="Helical" evidence="6">
    <location>
        <begin position="73"/>
        <end position="93"/>
    </location>
</feature>
<dbReference type="PANTHER" id="PTHR30086">
    <property type="entry name" value="ARGININE EXPORTER PROTEIN ARGO"/>
    <property type="match status" value="1"/>
</dbReference>
<evidence type="ECO:0000256" key="1">
    <source>
        <dbReference type="ARBA" id="ARBA00004651"/>
    </source>
</evidence>
<reference evidence="7 8" key="1">
    <citation type="submission" date="2018-02" db="EMBL/GenBank/DDBJ databases">
        <title>Genomic Encyclopedia of Archaeal and Bacterial Type Strains, Phase II (KMG-II): from individual species to whole genera.</title>
        <authorList>
            <person name="Goeker M."/>
        </authorList>
    </citation>
    <scope>NUCLEOTIDE SEQUENCE [LARGE SCALE GENOMIC DNA]</scope>
    <source>
        <strain evidence="7 8">DSM 18921</strain>
    </source>
</reference>
<dbReference type="GO" id="GO:0005886">
    <property type="term" value="C:plasma membrane"/>
    <property type="evidence" value="ECO:0007669"/>
    <property type="project" value="UniProtKB-SubCell"/>
</dbReference>
<dbReference type="AlphaFoldDB" id="A0A2S8S8I7"/>
<feature type="transmembrane region" description="Helical" evidence="6">
    <location>
        <begin position="6"/>
        <end position="29"/>
    </location>
</feature>
<keyword evidence="4 6" id="KW-1133">Transmembrane helix</keyword>
<proteinExistence type="predicted"/>